<reference evidence="3" key="1">
    <citation type="submission" date="2019-10" db="EMBL/GenBank/DDBJ databases">
        <authorList>
            <person name="Zhang R."/>
            <person name="Pan Y."/>
            <person name="Wang J."/>
            <person name="Ma R."/>
            <person name="Yu S."/>
        </authorList>
    </citation>
    <scope>NUCLEOTIDE SEQUENCE</scope>
    <source>
        <strain evidence="3">LA-IB0</strain>
        <tissue evidence="3">Leaf</tissue>
    </source>
</reference>
<dbReference type="Proteomes" id="UP000826271">
    <property type="component" value="Unassembled WGS sequence"/>
</dbReference>
<keyword evidence="1" id="KW-0378">Hydrolase</keyword>
<dbReference type="AlphaFoldDB" id="A0AAV6XZF1"/>
<dbReference type="GO" id="GO:0080030">
    <property type="term" value="F:methyl indole-3-acetate esterase activity"/>
    <property type="evidence" value="ECO:0007669"/>
    <property type="project" value="TreeGrafter"/>
</dbReference>
<dbReference type="EMBL" id="WHWC01000004">
    <property type="protein sequence ID" value="KAG8384435.1"/>
    <property type="molecule type" value="Genomic_DNA"/>
</dbReference>
<gene>
    <name evidence="3" type="ORF">BUALT_Bualt04G0117600</name>
</gene>
<dbReference type="InterPro" id="IPR045889">
    <property type="entry name" value="MES/HNL"/>
</dbReference>
<evidence type="ECO:0000256" key="1">
    <source>
        <dbReference type="ARBA" id="ARBA00022801"/>
    </source>
</evidence>
<accession>A0AAV6XZF1</accession>
<name>A0AAV6XZF1_9LAMI</name>
<keyword evidence="4" id="KW-1185">Reference proteome</keyword>
<dbReference type="PANTHER" id="PTHR10992">
    <property type="entry name" value="METHYLESTERASE FAMILY MEMBER"/>
    <property type="match status" value="1"/>
</dbReference>
<feature type="domain" description="AB hydrolase-1" evidence="2">
    <location>
        <begin position="12"/>
        <end position="108"/>
    </location>
</feature>
<comment type="caution">
    <text evidence="3">The sequence shown here is derived from an EMBL/GenBank/DDBJ whole genome shotgun (WGS) entry which is preliminary data.</text>
</comment>
<dbReference type="PANTHER" id="PTHR10992:SF1083">
    <property type="entry name" value="METHYLESTERASE 1"/>
    <property type="match status" value="1"/>
</dbReference>
<protein>
    <recommendedName>
        <fullName evidence="2">AB hydrolase-1 domain-containing protein</fullName>
    </recommendedName>
</protein>
<dbReference type="GO" id="GO:0009694">
    <property type="term" value="P:jasmonic acid metabolic process"/>
    <property type="evidence" value="ECO:0007669"/>
    <property type="project" value="TreeGrafter"/>
</dbReference>
<dbReference type="GO" id="GO:0009696">
    <property type="term" value="P:salicylic acid metabolic process"/>
    <property type="evidence" value="ECO:0007669"/>
    <property type="project" value="TreeGrafter"/>
</dbReference>
<dbReference type="Gene3D" id="3.40.50.1820">
    <property type="entry name" value="alpha/beta hydrolase"/>
    <property type="match status" value="1"/>
</dbReference>
<organism evidence="3 4">
    <name type="scientific">Buddleja alternifolia</name>
    <dbReference type="NCBI Taxonomy" id="168488"/>
    <lineage>
        <taxon>Eukaryota</taxon>
        <taxon>Viridiplantae</taxon>
        <taxon>Streptophyta</taxon>
        <taxon>Embryophyta</taxon>
        <taxon>Tracheophyta</taxon>
        <taxon>Spermatophyta</taxon>
        <taxon>Magnoliopsida</taxon>
        <taxon>eudicotyledons</taxon>
        <taxon>Gunneridae</taxon>
        <taxon>Pentapetalae</taxon>
        <taxon>asterids</taxon>
        <taxon>lamiids</taxon>
        <taxon>Lamiales</taxon>
        <taxon>Scrophulariaceae</taxon>
        <taxon>Buddlejeae</taxon>
        <taxon>Buddleja</taxon>
    </lineage>
</organism>
<dbReference type="InterPro" id="IPR029058">
    <property type="entry name" value="AB_hydrolase_fold"/>
</dbReference>
<dbReference type="GO" id="GO:0080031">
    <property type="term" value="F:methyl salicylate esterase activity"/>
    <property type="evidence" value="ECO:0007669"/>
    <property type="project" value="TreeGrafter"/>
</dbReference>
<dbReference type="Pfam" id="PF12697">
    <property type="entry name" value="Abhydrolase_6"/>
    <property type="match status" value="1"/>
</dbReference>
<evidence type="ECO:0000259" key="2">
    <source>
        <dbReference type="Pfam" id="PF12697"/>
    </source>
</evidence>
<dbReference type="GO" id="GO:0080032">
    <property type="term" value="F:methyl jasmonate esterase activity"/>
    <property type="evidence" value="ECO:0007669"/>
    <property type="project" value="TreeGrafter"/>
</dbReference>
<proteinExistence type="predicted"/>
<evidence type="ECO:0000313" key="3">
    <source>
        <dbReference type="EMBL" id="KAG8384435.1"/>
    </source>
</evidence>
<sequence length="193" mass="21072">MPRGLVLVQAQAAAGGAGHRVTALDLSASGIVSRNLHELRTLADYTQPLIELVASIPPEEKVVLIGHSFGGLSLGLVMDMFPRKINVAVFLAAFMPDSTHEPSYVMDQYWERTLAEEWLDTKFLPYGTPDQPLTSMVFGPNLISSKGRGISKDVGKARNHVDEIDKEVANLNIGVRLSILTSERNCQEVLCSN</sequence>
<evidence type="ECO:0000313" key="4">
    <source>
        <dbReference type="Proteomes" id="UP000826271"/>
    </source>
</evidence>
<dbReference type="SUPFAM" id="SSF53474">
    <property type="entry name" value="alpha/beta-Hydrolases"/>
    <property type="match status" value="1"/>
</dbReference>
<dbReference type="InterPro" id="IPR000073">
    <property type="entry name" value="AB_hydrolase_1"/>
</dbReference>